<dbReference type="Gene3D" id="1.25.40.10">
    <property type="entry name" value="Tetratricopeptide repeat domain"/>
    <property type="match status" value="2"/>
</dbReference>
<dbReference type="EMBL" id="JATN01000322">
    <property type="protein sequence ID" value="EUC57659.1"/>
    <property type="molecule type" value="Genomic_DNA"/>
</dbReference>
<dbReference type="InterPro" id="IPR011990">
    <property type="entry name" value="TPR-like_helical_dom_sf"/>
</dbReference>
<reference evidence="3" key="1">
    <citation type="journal article" date="2014" name="Genome Announc.">
        <title>Draft genome sequence of the plant-pathogenic soil fungus Rhizoctonia solani anastomosis group 3 strain Rhs1AP.</title>
        <authorList>
            <person name="Cubeta M.A."/>
            <person name="Thomas E."/>
            <person name="Dean R.A."/>
            <person name="Jabaji S."/>
            <person name="Neate S.M."/>
            <person name="Tavantzis S."/>
            <person name="Toda T."/>
            <person name="Vilgalys R."/>
            <person name="Bharathan N."/>
            <person name="Fedorova-Abrams N."/>
            <person name="Pakala S.B."/>
            <person name="Pakala S.M."/>
            <person name="Zafar N."/>
            <person name="Joardar V."/>
            <person name="Losada L."/>
            <person name="Nierman W.C."/>
        </authorList>
    </citation>
    <scope>NUCLEOTIDE SEQUENCE [LARGE SCALE GENOMIC DNA]</scope>
    <source>
        <strain evidence="3">AG-3</strain>
    </source>
</reference>
<evidence type="ECO:0000313" key="3">
    <source>
        <dbReference type="Proteomes" id="UP000030108"/>
    </source>
</evidence>
<protein>
    <submittedName>
        <fullName evidence="2">Aromatic di-alanine and TPR containing protein</fullName>
    </submittedName>
</protein>
<dbReference type="InterPro" id="IPR024983">
    <property type="entry name" value="CHAT_dom"/>
</dbReference>
<dbReference type="PANTHER" id="PTHR19959">
    <property type="entry name" value="KINESIN LIGHT CHAIN"/>
    <property type="match status" value="1"/>
</dbReference>
<dbReference type="Pfam" id="PF12770">
    <property type="entry name" value="CHAT"/>
    <property type="match status" value="1"/>
</dbReference>
<dbReference type="AlphaFoldDB" id="X8J7X0"/>
<feature type="domain" description="CHAT" evidence="1">
    <location>
        <begin position="538"/>
        <end position="818"/>
    </location>
</feature>
<sequence length="818" mass="91544">MLFCSSRDGHPELSIQLANLGTSYSYRFQRLSELIDLDKAIEYRSRALALTPEGHSRLSVWLANLGTSYSHRFQHLGGLDDLEKAIRYRTRALALTHDRHPNLPIWLANLAVSHNSRYERRGGLGDLEKAIEYDSRAVSLTPEGHPDMSGRLANLGTSHRYRFLRLDELGDLEKAIEYSSQAVTLTSDDDPQLPSRLINLGMAYRSLYERLRRLDDLDKAIEHSSYALALTPEGHPGLPAQYFQQALSYLCYYEHTGGSAHLQDALRSFRLASRSSAGAPRDRFQYARLWAKHASEHGLLNCIEAYQTTIDLLPQFVWLGTTSTQRYEDLSRTADLAVEAASAAISSSNYALALEWLEHTRCVVWNQYLMLRSPLDRLQSSHPALAARLYKVAHQLHSASSESRESRALSFDSMVEEQVAREHRRLATEYDKLLTQARSLPDFEDFLRPMRSNGLVRAARNGPIVVINCHRNCCDALIISPQQDFISHLPLPNFTRKKAQDAYSKIEQLLRHRGLRERGIRLLQEAGPEPEDEFRTVLAMLWNDVVKPVLEFLGYMNNVSAESLPHIIWCPTGAASFLPLHAAGDYSQPHSRIFNYAISSYTPTLTALLASTPTSLRCDSQVLAIGQEATPGCTPLPGTAMEIERVKFHTNDKVGYSQLLGSQATTTAVLGAMERHDWVHLACHAHQDINDPTKSGFFLHDGILDLNTINQRSFKNKGLAFLSACQTATGDDRLPDEAVHLASGMLMAGYSSVIATMWSVADIDSPFVADRVYGQLIKEGKLGSGEAGKALHNAVAELREQIGEKEFERWVPYIHIGS</sequence>
<gene>
    <name evidence="2" type="ORF">RSOL_227620</name>
</gene>
<dbReference type="PANTHER" id="PTHR19959:SF119">
    <property type="entry name" value="FUNGAL LIPASE-LIKE DOMAIN-CONTAINING PROTEIN"/>
    <property type="match status" value="1"/>
</dbReference>
<evidence type="ECO:0000313" key="2">
    <source>
        <dbReference type="EMBL" id="EUC57659.1"/>
    </source>
</evidence>
<proteinExistence type="predicted"/>
<comment type="caution">
    <text evidence="2">The sequence shown here is derived from an EMBL/GenBank/DDBJ whole genome shotgun (WGS) entry which is preliminary data.</text>
</comment>
<name>X8J7X0_9AGAM</name>
<organism evidence="2 3">
    <name type="scientific">Rhizoctonia solani AG-3 Rhs1AP</name>
    <dbReference type="NCBI Taxonomy" id="1086054"/>
    <lineage>
        <taxon>Eukaryota</taxon>
        <taxon>Fungi</taxon>
        <taxon>Dikarya</taxon>
        <taxon>Basidiomycota</taxon>
        <taxon>Agaricomycotina</taxon>
        <taxon>Agaricomycetes</taxon>
        <taxon>Cantharellales</taxon>
        <taxon>Ceratobasidiaceae</taxon>
        <taxon>Rhizoctonia</taxon>
    </lineage>
</organism>
<evidence type="ECO:0000259" key="1">
    <source>
        <dbReference type="Pfam" id="PF12770"/>
    </source>
</evidence>
<dbReference type="Proteomes" id="UP000030108">
    <property type="component" value="Unassembled WGS sequence"/>
</dbReference>
<dbReference type="SUPFAM" id="SSF81901">
    <property type="entry name" value="HCP-like"/>
    <property type="match status" value="1"/>
</dbReference>
<dbReference type="OrthoDB" id="9991317at2759"/>
<accession>X8J7X0</accession>